<evidence type="ECO:0000313" key="2">
    <source>
        <dbReference type="EMBL" id="KKM86169.1"/>
    </source>
</evidence>
<organism evidence="2">
    <name type="scientific">marine sediment metagenome</name>
    <dbReference type="NCBI Taxonomy" id="412755"/>
    <lineage>
        <taxon>unclassified sequences</taxon>
        <taxon>metagenomes</taxon>
        <taxon>ecological metagenomes</taxon>
    </lineage>
</organism>
<proteinExistence type="predicted"/>
<protein>
    <submittedName>
        <fullName evidence="2">Uncharacterized protein</fullName>
    </submittedName>
</protein>
<feature type="region of interest" description="Disordered" evidence="1">
    <location>
        <begin position="121"/>
        <end position="153"/>
    </location>
</feature>
<gene>
    <name evidence="2" type="ORF">LCGC14_1281720</name>
</gene>
<reference evidence="2" key="1">
    <citation type="journal article" date="2015" name="Nature">
        <title>Complex archaea that bridge the gap between prokaryotes and eukaryotes.</title>
        <authorList>
            <person name="Spang A."/>
            <person name="Saw J.H."/>
            <person name="Jorgensen S.L."/>
            <person name="Zaremba-Niedzwiedzka K."/>
            <person name="Martijn J."/>
            <person name="Lind A.E."/>
            <person name="van Eijk R."/>
            <person name="Schleper C."/>
            <person name="Guy L."/>
            <person name="Ettema T.J."/>
        </authorList>
    </citation>
    <scope>NUCLEOTIDE SEQUENCE</scope>
</reference>
<dbReference type="AlphaFoldDB" id="A0A0F9KV05"/>
<evidence type="ECO:0000256" key="1">
    <source>
        <dbReference type="SAM" id="MobiDB-lite"/>
    </source>
</evidence>
<name>A0A0F9KV05_9ZZZZ</name>
<feature type="compositionally biased region" description="Polar residues" evidence="1">
    <location>
        <begin position="122"/>
        <end position="135"/>
    </location>
</feature>
<accession>A0A0F9KV05</accession>
<sequence length="153" mass="17132">MKEQPTFALMDPEGRKVVDLGLFKVTIKTLTPNQKRDVARTMNPYNDEDYGVILGTDYAKLPSVLEFGIDSIDRDTFPDGHSLKDKPVIDCLKWLKNAAMLHLGNELIDYCGLDEEEIKNSPCLSDQDSKASPSSVKMPVEQEVEPVSTTKKE</sequence>
<comment type="caution">
    <text evidence="2">The sequence shown here is derived from an EMBL/GenBank/DDBJ whole genome shotgun (WGS) entry which is preliminary data.</text>
</comment>
<dbReference type="EMBL" id="LAZR01007295">
    <property type="protein sequence ID" value="KKM86169.1"/>
    <property type="molecule type" value="Genomic_DNA"/>
</dbReference>